<proteinExistence type="predicted"/>
<dbReference type="EMBL" id="CAJVQC010071478">
    <property type="protein sequence ID" value="CAG8810623.1"/>
    <property type="molecule type" value="Genomic_DNA"/>
</dbReference>
<protein>
    <submittedName>
        <fullName evidence="1">12506_t:CDS:1</fullName>
    </submittedName>
</protein>
<feature type="non-terminal residue" evidence="1">
    <location>
        <position position="1"/>
    </location>
</feature>
<keyword evidence="2" id="KW-1185">Reference proteome</keyword>
<gene>
    <name evidence="1" type="ORF">RPERSI_LOCUS23122</name>
</gene>
<reference evidence="1" key="1">
    <citation type="submission" date="2021-06" db="EMBL/GenBank/DDBJ databases">
        <authorList>
            <person name="Kallberg Y."/>
            <person name="Tangrot J."/>
            <person name="Rosling A."/>
        </authorList>
    </citation>
    <scope>NUCLEOTIDE SEQUENCE</scope>
    <source>
        <strain evidence="1">MA461A</strain>
    </source>
</reference>
<name>A0ACA9RTU3_9GLOM</name>
<organism evidence="1 2">
    <name type="scientific">Racocetra persica</name>
    <dbReference type="NCBI Taxonomy" id="160502"/>
    <lineage>
        <taxon>Eukaryota</taxon>
        <taxon>Fungi</taxon>
        <taxon>Fungi incertae sedis</taxon>
        <taxon>Mucoromycota</taxon>
        <taxon>Glomeromycotina</taxon>
        <taxon>Glomeromycetes</taxon>
        <taxon>Diversisporales</taxon>
        <taxon>Gigasporaceae</taxon>
        <taxon>Racocetra</taxon>
    </lineage>
</organism>
<dbReference type="Proteomes" id="UP000789920">
    <property type="component" value="Unassembled WGS sequence"/>
</dbReference>
<evidence type="ECO:0000313" key="2">
    <source>
        <dbReference type="Proteomes" id="UP000789920"/>
    </source>
</evidence>
<evidence type="ECO:0000313" key="1">
    <source>
        <dbReference type="EMBL" id="CAG8810623.1"/>
    </source>
</evidence>
<accession>A0ACA9RTU3</accession>
<sequence>DDDYELPDADILSNFNNNESEPQHKFFFDQIEEPPQELEIGSL</sequence>
<comment type="caution">
    <text evidence="1">The sequence shown here is derived from an EMBL/GenBank/DDBJ whole genome shotgun (WGS) entry which is preliminary data.</text>
</comment>